<dbReference type="GO" id="GO:0006508">
    <property type="term" value="P:proteolysis"/>
    <property type="evidence" value="ECO:0007669"/>
    <property type="project" value="UniProtKB-KW"/>
</dbReference>
<dbReference type="InterPro" id="IPR001948">
    <property type="entry name" value="Peptidase_M18"/>
</dbReference>
<dbReference type="GO" id="GO:0008237">
    <property type="term" value="F:metallopeptidase activity"/>
    <property type="evidence" value="ECO:0007669"/>
    <property type="project" value="UniProtKB-KW"/>
</dbReference>
<evidence type="ECO:0000313" key="12">
    <source>
        <dbReference type="Proteomes" id="UP000005451"/>
    </source>
</evidence>
<dbReference type="AlphaFoldDB" id="B6W8P0"/>
<evidence type="ECO:0000256" key="7">
    <source>
        <dbReference type="ARBA" id="ARBA00022833"/>
    </source>
</evidence>
<name>B6W8P0_9FIRM</name>
<comment type="cofactor">
    <cofactor evidence="1 10">
        <name>Zn(2+)</name>
        <dbReference type="ChEBI" id="CHEBI:29105"/>
    </cofactor>
</comment>
<dbReference type="STRING" id="561177.ANHYDRO_00868"/>
<gene>
    <name evidence="11" type="ORF">ANHYDRO_00868</name>
</gene>
<comment type="caution">
    <text evidence="11">The sequence shown here is derived from an EMBL/GenBank/DDBJ whole genome shotgun (WGS) entry which is preliminary data.</text>
</comment>
<reference evidence="11 12" key="2">
    <citation type="submission" date="2008-10" db="EMBL/GenBank/DDBJ databases">
        <title>Draft genome sequence of Anaerococcus hydrogenalis (DSM 7454).</title>
        <authorList>
            <person name="Sudarsanam P."/>
            <person name="Ley R."/>
            <person name="Guruge J."/>
            <person name="Turnbaugh P.J."/>
            <person name="Mahowald M."/>
            <person name="Liep D."/>
            <person name="Gordon J."/>
        </authorList>
    </citation>
    <scope>NUCLEOTIDE SEQUENCE [LARGE SCALE GENOMIC DNA]</scope>
    <source>
        <strain evidence="11 12">DSM 7454</strain>
    </source>
</reference>
<organism evidence="11 12">
    <name type="scientific">Anaerococcus hydrogenalis DSM 7454</name>
    <dbReference type="NCBI Taxonomy" id="561177"/>
    <lineage>
        <taxon>Bacteria</taxon>
        <taxon>Bacillati</taxon>
        <taxon>Bacillota</taxon>
        <taxon>Tissierellia</taxon>
        <taxon>Tissierellales</taxon>
        <taxon>Peptoniphilaceae</taxon>
        <taxon>Anaerococcus</taxon>
    </lineage>
</organism>
<dbReference type="PANTHER" id="PTHR28570">
    <property type="entry name" value="ASPARTYL AMINOPEPTIDASE"/>
    <property type="match status" value="1"/>
</dbReference>
<evidence type="ECO:0000313" key="11">
    <source>
        <dbReference type="EMBL" id="EEB36216.1"/>
    </source>
</evidence>
<dbReference type="eggNOG" id="COG1362">
    <property type="taxonomic scope" value="Bacteria"/>
</dbReference>
<comment type="similarity">
    <text evidence="2 9">Belongs to the peptidase M18 family.</text>
</comment>
<dbReference type="Proteomes" id="UP000005451">
    <property type="component" value="Unassembled WGS sequence"/>
</dbReference>
<keyword evidence="5 9" id="KW-0479">Metal-binding</keyword>
<keyword evidence="8 9" id="KW-0482">Metalloprotease</keyword>
<dbReference type="GO" id="GO:0005737">
    <property type="term" value="C:cytoplasm"/>
    <property type="evidence" value="ECO:0007669"/>
    <property type="project" value="UniProtKB-ARBA"/>
</dbReference>
<keyword evidence="3 9" id="KW-0031">Aminopeptidase</keyword>
<dbReference type="SUPFAM" id="SSF101821">
    <property type="entry name" value="Aminopeptidase/glucanase lid domain"/>
    <property type="match status" value="1"/>
</dbReference>
<dbReference type="GO" id="GO:0008270">
    <property type="term" value="F:zinc ion binding"/>
    <property type="evidence" value="ECO:0007669"/>
    <property type="project" value="InterPro"/>
</dbReference>
<dbReference type="PANTHER" id="PTHR28570:SF2">
    <property type="entry name" value="M18 FAMILY AMINOPEPTIDASE 1-RELATED"/>
    <property type="match status" value="1"/>
</dbReference>
<evidence type="ECO:0000256" key="8">
    <source>
        <dbReference type="ARBA" id="ARBA00023049"/>
    </source>
</evidence>
<dbReference type="Pfam" id="PF02127">
    <property type="entry name" value="Peptidase_M18"/>
    <property type="match status" value="1"/>
</dbReference>
<dbReference type="Gene3D" id="3.40.630.10">
    <property type="entry name" value="Zn peptidases"/>
    <property type="match status" value="1"/>
</dbReference>
<proteinExistence type="inferred from homology"/>
<dbReference type="InterPro" id="IPR023358">
    <property type="entry name" value="Peptidase_M18_dom2"/>
</dbReference>
<evidence type="ECO:0000256" key="1">
    <source>
        <dbReference type="ARBA" id="ARBA00001947"/>
    </source>
</evidence>
<keyword evidence="7 9" id="KW-0862">Zinc</keyword>
<dbReference type="SUPFAM" id="SSF53187">
    <property type="entry name" value="Zn-dependent exopeptidases"/>
    <property type="match status" value="1"/>
</dbReference>
<evidence type="ECO:0000256" key="9">
    <source>
        <dbReference type="RuleBase" id="RU004386"/>
    </source>
</evidence>
<dbReference type="Gene3D" id="2.30.250.10">
    <property type="entry name" value="Aminopeptidase i, Domain 2"/>
    <property type="match status" value="1"/>
</dbReference>
<keyword evidence="6 9" id="KW-0378">Hydrolase</keyword>
<dbReference type="GO" id="GO:0004177">
    <property type="term" value="F:aminopeptidase activity"/>
    <property type="evidence" value="ECO:0007669"/>
    <property type="project" value="UniProtKB-KW"/>
</dbReference>
<evidence type="ECO:0000256" key="10">
    <source>
        <dbReference type="RuleBase" id="RU004387"/>
    </source>
</evidence>
<evidence type="ECO:0000256" key="3">
    <source>
        <dbReference type="ARBA" id="ARBA00022438"/>
    </source>
</evidence>
<evidence type="ECO:0000256" key="2">
    <source>
        <dbReference type="ARBA" id="ARBA00008290"/>
    </source>
</evidence>
<evidence type="ECO:0000256" key="5">
    <source>
        <dbReference type="ARBA" id="ARBA00022723"/>
    </source>
</evidence>
<evidence type="ECO:0000256" key="4">
    <source>
        <dbReference type="ARBA" id="ARBA00022670"/>
    </source>
</evidence>
<dbReference type="NCBIfam" id="NF002600">
    <property type="entry name" value="PRK02256.1"/>
    <property type="match status" value="1"/>
</dbReference>
<keyword evidence="4 9" id="KW-0645">Protease</keyword>
<sequence>MEINLGEKMTEYKRKNVWENLSSDQEKELESLSKDYMDFLDKAKTERLAAKEIVKYAKEAGYVDLDEKIKSGKINPGDKIYAVNKNKAVVMFHIGSEDLSEGLAIVGGHIDSPRLDLKPVPLMEENGIGYLKTHYYGGVKKYNWTNMPLALHGVVFTKNGDKVEISLGEREDEPVFYISELLIHLSKKLMTKPAEEVVTGEQLSIIVGNRPLLDEKENPVKKNILKILNEKYGIEEEDFITAELEVVPAGKAREVGFDRSMIASHGHDDRVCSYAALRALLGIKETKKTLVGLFVDKEEIGSVGATGMTSQFFENTLLEIMNLKEEFNLIKFKRALRNSKVLSADVTLAEDPNFKDATESQNSAQISHGVALTKYTGSGGKGGSNDADAEYLSEVRLAFNKDGVIFQTGELGKVDQGGGGTIAYILAEYGMDVVDCGTPVISMHAPIELISKADFYSTFTAYRAFYKNI</sequence>
<reference evidence="11 12" key="1">
    <citation type="submission" date="2008-09" db="EMBL/GenBank/DDBJ databases">
        <authorList>
            <person name="Fulton L."/>
            <person name="Clifton S."/>
            <person name="Fulton B."/>
            <person name="Xu J."/>
            <person name="Minx P."/>
            <person name="Pepin K.H."/>
            <person name="Johnson M."/>
            <person name="Thiruvilangam P."/>
            <person name="Bhonagiri V."/>
            <person name="Nash W.E."/>
            <person name="Mardis E.R."/>
            <person name="Wilson R.K."/>
        </authorList>
    </citation>
    <scope>NUCLEOTIDE SEQUENCE [LARGE SCALE GENOMIC DNA]</scope>
    <source>
        <strain evidence="11 12">DSM 7454</strain>
    </source>
</reference>
<evidence type="ECO:0000256" key="6">
    <source>
        <dbReference type="ARBA" id="ARBA00022801"/>
    </source>
</evidence>
<accession>B6W8P0</accession>
<protein>
    <recommendedName>
        <fullName evidence="10">M18 family aminopeptidase</fullName>
        <ecNumber evidence="10">3.4.11.-</ecNumber>
    </recommendedName>
</protein>
<dbReference type="EMBL" id="ABXA01000020">
    <property type="protein sequence ID" value="EEB36216.1"/>
    <property type="molecule type" value="Genomic_DNA"/>
</dbReference>
<dbReference type="EC" id="3.4.11.-" evidence="10"/>
<dbReference type="PRINTS" id="PR00932">
    <property type="entry name" value="AMINO1PTASE"/>
</dbReference>